<dbReference type="EMBL" id="JANAKD010000012">
    <property type="protein sequence ID" value="KAJ3499390.1"/>
    <property type="molecule type" value="Genomic_DNA"/>
</dbReference>
<dbReference type="Proteomes" id="UP001148737">
    <property type="component" value="Unassembled WGS sequence"/>
</dbReference>
<sequence length="473" mass="50868">MQRNQDLATASGHTSSSSSSSSSSSNSLGANVNANDDTCSRTTAGARGHHGLSSSSTAGHGLQLCSHHYTHAYRHPLPFHPVHSTPLNLPLPNHVPLADASSSTSSSASTSCIISCIGRPVPHPAPDYSVKLPPLASRDNSRTLPSLSTITGLLHHRRIRNCSSHFKTGAEYVEGYLTYLAKTVNRTALGTGVKGGVRWFSCGQRHWAPASEPKAATISRKRLKVGKKGGHDAKDGTGSGDTLSTNDELRSRAGSETAGLAASQTQAASQTHCFRSTSGLRLTMSSEELRSLKYCLKWLHWTNGRIKKLTGLLKNALMEWESSCNTHVRLAEGRGDDKDQAMQSTKGRSGTTDAKQGRIQIANHIQVLKTYILTSLQQVVTTVSKYGGALPGNARILIRRHLTSLPQRFRLATMNENPNNANGDTNKDKSFALGKDTQMVLVLAKEGLDMVTQITSVLQGTIVSAEQWCVTWG</sequence>
<evidence type="ECO:0000313" key="2">
    <source>
        <dbReference type="Proteomes" id="UP001148737"/>
    </source>
</evidence>
<gene>
    <name evidence="1" type="ORF">NLG97_g378</name>
</gene>
<protein>
    <submittedName>
        <fullName evidence="1">Uncharacterized protein</fullName>
    </submittedName>
</protein>
<reference evidence="1" key="1">
    <citation type="submission" date="2022-07" db="EMBL/GenBank/DDBJ databases">
        <title>Genome Sequence of Lecanicillium saksenae.</title>
        <authorList>
            <person name="Buettner E."/>
        </authorList>
    </citation>
    <scope>NUCLEOTIDE SEQUENCE</scope>
    <source>
        <strain evidence="1">VT-O1</strain>
    </source>
</reference>
<organism evidence="1 2">
    <name type="scientific">Lecanicillium saksenae</name>
    <dbReference type="NCBI Taxonomy" id="468837"/>
    <lineage>
        <taxon>Eukaryota</taxon>
        <taxon>Fungi</taxon>
        <taxon>Dikarya</taxon>
        <taxon>Ascomycota</taxon>
        <taxon>Pezizomycotina</taxon>
        <taxon>Sordariomycetes</taxon>
        <taxon>Hypocreomycetidae</taxon>
        <taxon>Hypocreales</taxon>
        <taxon>Cordycipitaceae</taxon>
        <taxon>Lecanicillium</taxon>
    </lineage>
</organism>
<keyword evidence="2" id="KW-1185">Reference proteome</keyword>
<accession>A0ACC1R8N9</accession>
<comment type="caution">
    <text evidence="1">The sequence shown here is derived from an EMBL/GenBank/DDBJ whole genome shotgun (WGS) entry which is preliminary data.</text>
</comment>
<proteinExistence type="predicted"/>
<evidence type="ECO:0000313" key="1">
    <source>
        <dbReference type="EMBL" id="KAJ3499390.1"/>
    </source>
</evidence>
<name>A0ACC1R8N9_9HYPO</name>